<evidence type="ECO:0000313" key="5">
    <source>
        <dbReference type="Ensembl" id="ENSCCRP00010066923.1"/>
    </source>
</evidence>
<dbReference type="InterPro" id="IPR048270">
    <property type="entry name" value="PNMA_C"/>
</dbReference>
<name>A0A8C1LWY7_CYPCA</name>
<dbReference type="Pfam" id="PF14893">
    <property type="entry name" value="PNMA"/>
    <property type="match status" value="1"/>
</dbReference>
<dbReference type="InterPro" id="IPR026523">
    <property type="entry name" value="PNMA"/>
</dbReference>
<evidence type="ECO:0000313" key="6">
    <source>
        <dbReference type="Proteomes" id="UP000694427"/>
    </source>
</evidence>
<evidence type="ECO:0000256" key="2">
    <source>
        <dbReference type="SAM" id="MobiDB-lite"/>
    </source>
</evidence>
<dbReference type="Pfam" id="PF20846">
    <property type="entry name" value="PNMA_N"/>
    <property type="match status" value="1"/>
</dbReference>
<feature type="coiled-coil region" evidence="1">
    <location>
        <begin position="338"/>
        <end position="372"/>
    </location>
</feature>
<accession>A0A8C1LWY7</accession>
<dbReference type="PANTHER" id="PTHR23095">
    <property type="entry name" value="PARANEOPLASTIC ANTIGEN"/>
    <property type="match status" value="1"/>
</dbReference>
<evidence type="ECO:0000259" key="3">
    <source>
        <dbReference type="Pfam" id="PF14893"/>
    </source>
</evidence>
<dbReference type="PANTHER" id="PTHR23095:SF51">
    <property type="entry name" value="PARANEOPLASTIC ANTIGEN MA1 HOMOLOG-RELATED"/>
    <property type="match status" value="1"/>
</dbReference>
<organism evidence="5 6">
    <name type="scientific">Cyprinus carpio</name>
    <name type="common">Common carp</name>
    <dbReference type="NCBI Taxonomy" id="7962"/>
    <lineage>
        <taxon>Eukaryota</taxon>
        <taxon>Metazoa</taxon>
        <taxon>Chordata</taxon>
        <taxon>Craniata</taxon>
        <taxon>Vertebrata</taxon>
        <taxon>Euteleostomi</taxon>
        <taxon>Actinopterygii</taxon>
        <taxon>Neopterygii</taxon>
        <taxon>Teleostei</taxon>
        <taxon>Ostariophysi</taxon>
        <taxon>Cypriniformes</taxon>
        <taxon>Cyprinidae</taxon>
        <taxon>Cyprininae</taxon>
        <taxon>Cyprinus</taxon>
    </lineage>
</organism>
<evidence type="ECO:0000259" key="4">
    <source>
        <dbReference type="Pfam" id="PF20846"/>
    </source>
</evidence>
<dbReference type="Proteomes" id="UP000694427">
    <property type="component" value="Unplaced"/>
</dbReference>
<feature type="region of interest" description="Disordered" evidence="2">
    <location>
        <begin position="99"/>
        <end position="125"/>
    </location>
</feature>
<dbReference type="InterPro" id="IPR048271">
    <property type="entry name" value="PNMA_N"/>
</dbReference>
<feature type="compositionally biased region" description="Basic and acidic residues" evidence="2">
    <location>
        <begin position="103"/>
        <end position="118"/>
    </location>
</feature>
<keyword evidence="1" id="KW-0175">Coiled coil</keyword>
<reference evidence="5" key="1">
    <citation type="submission" date="2025-08" db="UniProtKB">
        <authorList>
            <consortium name="Ensembl"/>
        </authorList>
    </citation>
    <scope>IDENTIFICATION</scope>
</reference>
<evidence type="ECO:0000256" key="1">
    <source>
        <dbReference type="SAM" id="Coils"/>
    </source>
</evidence>
<feature type="domain" description="Paraneoplastic antigen Ma-like N-terminal" evidence="4">
    <location>
        <begin position="1"/>
        <end position="91"/>
    </location>
</feature>
<dbReference type="Ensembl" id="ENSCCRT00010073806.1">
    <property type="protein sequence ID" value="ENSCCRP00010066923.1"/>
    <property type="gene ID" value="ENSCCRG00010028879.1"/>
</dbReference>
<sequence length="442" mass="49403">MLVTELRGWCRGEALDVSHALMVIVPEEIEISQIEENLETIKCLGRVRVRGRMYNPRLSCLAVLCECKEKVVRSQVPPEILPIGGTGTWPIIMVGGNSEEATTSERSDSVSPDRENGARGETLLGSSASSPEAIIRAVGDLLSKIEKPASEGSSYRRLRIFSGTIPTPSGEESLEHWLEQAYLMVEESDCSSKEKRRRIMESLRGPALAVVKAVRTADTEYLEAIESVFATAKSGEELYFAFRSLQQKSGEKLSDFLRHLEHSLTKVVQRGGLPADRANRTRVEQLIRWAVASDMMLVHLKLRERRENPPTFLELLREIQTEEEYEASRVKLSTAVTKIHARTEIESQQSDVQTLKKEVKELKALLSAMATTHCTPMVDTGEPTPQTVISSGSLDFEMASLKKQVQRLQQKAKTRVSCTTIPALPVEEPRSMPTMVKYLPQR</sequence>
<reference evidence="5" key="2">
    <citation type="submission" date="2025-09" db="UniProtKB">
        <authorList>
            <consortium name="Ensembl"/>
        </authorList>
    </citation>
    <scope>IDENTIFICATION</scope>
</reference>
<feature type="domain" description="Paraneoplastic antigen Ma-like C-terminal" evidence="3">
    <location>
        <begin position="161"/>
        <end position="316"/>
    </location>
</feature>
<dbReference type="AlphaFoldDB" id="A0A8C1LWY7"/>
<keyword evidence="6" id="KW-1185">Reference proteome</keyword>
<protein>
    <submittedName>
        <fullName evidence="5">Uncharacterized protein</fullName>
    </submittedName>
</protein>
<proteinExistence type="predicted"/>